<dbReference type="InterPro" id="IPR018000">
    <property type="entry name" value="Neurotransmitter_ion_chnl_CS"/>
</dbReference>
<dbReference type="PhylomeDB" id="A7S9T6"/>
<feature type="transmembrane region" description="Helical" evidence="14">
    <location>
        <begin position="213"/>
        <end position="233"/>
    </location>
</feature>
<dbReference type="GO" id="GO:0043005">
    <property type="term" value="C:neuron projection"/>
    <property type="evidence" value="ECO:0000318"/>
    <property type="project" value="GO_Central"/>
</dbReference>
<dbReference type="FunFam" id="1.20.58.390:FF:000043">
    <property type="entry name" value="AcetylCholine Receptor"/>
    <property type="match status" value="1"/>
</dbReference>
<keyword evidence="1 14" id="KW-0813">Transport</keyword>
<dbReference type="eggNOG" id="KOG3645">
    <property type="taxonomic scope" value="Eukaryota"/>
</dbReference>
<dbReference type="HOGENOM" id="CLU_018074_2_2_1"/>
<dbReference type="SUPFAM" id="SSF90112">
    <property type="entry name" value="Neurotransmitter-gated ion-channel transmembrane pore"/>
    <property type="match status" value="1"/>
</dbReference>
<feature type="non-terminal residue" evidence="17">
    <location>
        <position position="321"/>
    </location>
</feature>
<dbReference type="Gene3D" id="1.20.58.390">
    <property type="entry name" value="Neurotransmitter-gated ion-channel transmembrane domain"/>
    <property type="match status" value="1"/>
</dbReference>
<name>A7S9T6_NEMVE</name>
<comment type="caution">
    <text evidence="14">Lacks conserved residue(s) required for the propagation of feature annotation.</text>
</comment>
<dbReference type="Pfam" id="PF02932">
    <property type="entry name" value="Neur_chan_memb"/>
    <property type="match status" value="1"/>
</dbReference>
<comment type="similarity">
    <text evidence="14">Belongs to the ligand-gated ion channel (TC 1.A.9) family.</text>
</comment>
<dbReference type="GO" id="GO:0045202">
    <property type="term" value="C:synapse"/>
    <property type="evidence" value="ECO:0000318"/>
    <property type="project" value="GO_Central"/>
</dbReference>
<evidence type="ECO:0000256" key="9">
    <source>
        <dbReference type="ARBA" id="ARBA00023170"/>
    </source>
</evidence>
<keyword evidence="5" id="KW-0770">Synapse</keyword>
<dbReference type="InterPro" id="IPR006029">
    <property type="entry name" value="Neurotrans-gated_channel_TM"/>
</dbReference>
<dbReference type="AlphaFoldDB" id="A7S9T6"/>
<dbReference type="OMA" id="MLIFIDN"/>
<dbReference type="EMBL" id="DS469605">
    <property type="protein sequence ID" value="EDO39535.1"/>
    <property type="molecule type" value="Genomic_DNA"/>
</dbReference>
<dbReference type="SUPFAM" id="SSF63712">
    <property type="entry name" value="Nicotinic receptor ligand binding domain-like"/>
    <property type="match status" value="1"/>
</dbReference>
<dbReference type="PANTHER" id="PTHR18945">
    <property type="entry name" value="NEUROTRANSMITTER GATED ION CHANNEL"/>
    <property type="match status" value="1"/>
</dbReference>
<dbReference type="GO" id="GO:0004888">
    <property type="term" value="F:transmembrane signaling receptor activity"/>
    <property type="evidence" value="ECO:0007669"/>
    <property type="project" value="InterPro"/>
</dbReference>
<dbReference type="Gene3D" id="2.70.170.10">
    <property type="entry name" value="Neurotransmitter-gated ion-channel ligand-binding domain"/>
    <property type="match status" value="1"/>
</dbReference>
<feature type="non-terminal residue" evidence="17">
    <location>
        <position position="1"/>
    </location>
</feature>
<keyword evidence="4 14" id="KW-1133">Transmembrane helix</keyword>
<dbReference type="GO" id="GO:0042391">
    <property type="term" value="P:regulation of membrane potential"/>
    <property type="evidence" value="ECO:0000318"/>
    <property type="project" value="GO_Central"/>
</dbReference>
<evidence type="ECO:0000313" key="17">
    <source>
        <dbReference type="EMBL" id="EDO39535.1"/>
    </source>
</evidence>
<dbReference type="GO" id="GO:0005231">
    <property type="term" value="F:excitatory extracellular ligand-gated monoatomic ion channel activity"/>
    <property type="evidence" value="ECO:0000318"/>
    <property type="project" value="GO_Central"/>
</dbReference>
<keyword evidence="18" id="KW-1185">Reference proteome</keyword>
<evidence type="ECO:0000256" key="1">
    <source>
        <dbReference type="ARBA" id="ARBA00022448"/>
    </source>
</evidence>
<keyword evidence="8" id="KW-1015">Disulfide bond</keyword>
<dbReference type="PROSITE" id="PS00236">
    <property type="entry name" value="NEUROTR_ION_CHANNEL"/>
    <property type="match status" value="1"/>
</dbReference>
<evidence type="ECO:0000313" key="18">
    <source>
        <dbReference type="Proteomes" id="UP000001593"/>
    </source>
</evidence>
<dbReference type="GO" id="GO:0007268">
    <property type="term" value="P:chemical synaptic transmission"/>
    <property type="evidence" value="ECO:0000318"/>
    <property type="project" value="GO_Central"/>
</dbReference>
<evidence type="ECO:0000256" key="13">
    <source>
        <dbReference type="ARBA" id="ARBA00034099"/>
    </source>
</evidence>
<dbReference type="InterPro" id="IPR006202">
    <property type="entry name" value="Neur_chan_lig-bd"/>
</dbReference>
<keyword evidence="6 14" id="KW-0406">Ion transport</keyword>
<evidence type="ECO:0000256" key="12">
    <source>
        <dbReference type="ARBA" id="ARBA00023303"/>
    </source>
</evidence>
<dbReference type="GO" id="GO:0034220">
    <property type="term" value="P:monoatomic ion transmembrane transport"/>
    <property type="evidence" value="ECO:0000318"/>
    <property type="project" value="GO_Central"/>
</dbReference>
<dbReference type="PRINTS" id="PR00252">
    <property type="entry name" value="NRIONCHANNEL"/>
</dbReference>
<dbReference type="InParanoid" id="A7S9T6"/>
<evidence type="ECO:0000256" key="11">
    <source>
        <dbReference type="ARBA" id="ARBA00023286"/>
    </source>
</evidence>
<keyword evidence="3 14" id="KW-0812">Transmembrane</keyword>
<evidence type="ECO:0000256" key="5">
    <source>
        <dbReference type="ARBA" id="ARBA00023018"/>
    </source>
</evidence>
<protein>
    <submittedName>
        <fullName evidence="17">Uncharacterized protein</fullName>
    </submittedName>
</protein>
<dbReference type="Pfam" id="PF02931">
    <property type="entry name" value="Neur_chan_LBD"/>
    <property type="match status" value="1"/>
</dbReference>
<dbReference type="InterPro" id="IPR006201">
    <property type="entry name" value="Neur_channel"/>
</dbReference>
<keyword evidence="2" id="KW-1003">Cell membrane</keyword>
<proteinExistence type="inferred from homology"/>
<dbReference type="InterPro" id="IPR036719">
    <property type="entry name" value="Neuro-gated_channel_TM_sf"/>
</dbReference>
<feature type="transmembrane region" description="Helical" evidence="14">
    <location>
        <begin position="245"/>
        <end position="263"/>
    </location>
</feature>
<dbReference type="Proteomes" id="UP000001593">
    <property type="component" value="Unassembled WGS sequence"/>
</dbReference>
<evidence type="ECO:0000256" key="14">
    <source>
        <dbReference type="RuleBase" id="RU000687"/>
    </source>
</evidence>
<evidence type="ECO:0000256" key="8">
    <source>
        <dbReference type="ARBA" id="ARBA00023157"/>
    </source>
</evidence>
<dbReference type="CDD" id="cd19051">
    <property type="entry name" value="LGIC_TM_cation"/>
    <property type="match status" value="1"/>
</dbReference>
<gene>
    <name evidence="17" type="ORF">NEMVEDRAFT_v1g51194</name>
</gene>
<dbReference type="FunFam" id="2.70.170.10:FF:000044">
    <property type="entry name" value="AcetylCholine Receptor"/>
    <property type="match status" value="1"/>
</dbReference>
<dbReference type="GO" id="GO:0022848">
    <property type="term" value="F:acetylcholine-gated monoatomic cation-selective channel activity"/>
    <property type="evidence" value="ECO:0007669"/>
    <property type="project" value="InterPro"/>
</dbReference>
<dbReference type="STRING" id="45351.A7S9T6"/>
<accession>A7S9T6</accession>
<dbReference type="GO" id="GO:0045211">
    <property type="term" value="C:postsynaptic membrane"/>
    <property type="evidence" value="ECO:0007669"/>
    <property type="project" value="InterPro"/>
</dbReference>
<feature type="domain" description="Neurotransmitter-gated ion-channel transmembrane" evidence="16">
    <location>
        <begin position="220"/>
        <end position="317"/>
    </location>
</feature>
<evidence type="ECO:0000256" key="4">
    <source>
        <dbReference type="ARBA" id="ARBA00022989"/>
    </source>
</evidence>
<reference evidence="17 18" key="1">
    <citation type="journal article" date="2007" name="Science">
        <title>Sea anemone genome reveals ancestral eumetazoan gene repertoire and genomic organization.</title>
        <authorList>
            <person name="Putnam N.H."/>
            <person name="Srivastava M."/>
            <person name="Hellsten U."/>
            <person name="Dirks B."/>
            <person name="Chapman J."/>
            <person name="Salamov A."/>
            <person name="Terry A."/>
            <person name="Shapiro H."/>
            <person name="Lindquist E."/>
            <person name="Kapitonov V.V."/>
            <person name="Jurka J."/>
            <person name="Genikhovich G."/>
            <person name="Grigoriev I.V."/>
            <person name="Lucas S.M."/>
            <person name="Steele R.E."/>
            <person name="Finnerty J.R."/>
            <person name="Technau U."/>
            <person name="Martindale M.Q."/>
            <person name="Rokhsar D.S."/>
        </authorList>
    </citation>
    <scope>NUCLEOTIDE SEQUENCE [LARGE SCALE GENOMIC DNA]</scope>
    <source>
        <strain evidence="18">CH2 X CH6</strain>
    </source>
</reference>
<sequence>GNPEYLLYKHLFANYSNVVRPVKRVEEVVPVSFDIGYSQMVNLVEKNQILISNLWVRLKWYDPWLTWNESDFGGMKSIKVDPSCVWVPDIVLYNNVDSDSSGEMYKFTTKVNIHSDGTVQWLSPIQVKSECKIDITNFPLDEQFCKLEFGSWAYDGFELNLTNARETADLSLYTTNGEWRMLSGKVTRKLSKFPCCEAPYITLIYMFHVQRRALFYVMNLIIPCVLLTFLSALTFRFPPESGERVSLTITILLGMTVFMLIFIDNIPPTSEVMPLIGKYFSCSLFIMGSSLIATCMSLSLYYNNAMAPMPVWLRVMAFKFL</sequence>
<evidence type="ECO:0000259" key="15">
    <source>
        <dbReference type="Pfam" id="PF02931"/>
    </source>
</evidence>
<feature type="transmembrane region" description="Helical" evidence="14">
    <location>
        <begin position="284"/>
        <end position="302"/>
    </location>
</feature>
<dbReference type="KEGG" id="nve:5511212"/>
<keyword evidence="7 14" id="KW-0472">Membrane</keyword>
<evidence type="ECO:0000256" key="2">
    <source>
        <dbReference type="ARBA" id="ARBA00022475"/>
    </source>
</evidence>
<dbReference type="GO" id="GO:0005886">
    <property type="term" value="C:plasma membrane"/>
    <property type="evidence" value="ECO:0000318"/>
    <property type="project" value="GO_Central"/>
</dbReference>
<dbReference type="InterPro" id="IPR002394">
    <property type="entry name" value="Nicotinic_acetylcholine_rcpt"/>
</dbReference>
<keyword evidence="12 14" id="KW-0407">Ion channel</keyword>
<dbReference type="InterPro" id="IPR036734">
    <property type="entry name" value="Neur_chan_lig-bd_sf"/>
</dbReference>
<evidence type="ECO:0000256" key="3">
    <source>
        <dbReference type="ARBA" id="ARBA00022692"/>
    </source>
</evidence>
<dbReference type="PRINTS" id="PR00254">
    <property type="entry name" value="NICOTINICR"/>
</dbReference>
<evidence type="ECO:0000259" key="16">
    <source>
        <dbReference type="Pfam" id="PF02932"/>
    </source>
</evidence>
<feature type="domain" description="Neurotransmitter-gated ion-channel ligand-binding" evidence="15">
    <location>
        <begin position="6"/>
        <end position="212"/>
    </location>
</feature>
<dbReference type="CDD" id="cd18997">
    <property type="entry name" value="LGIC_ECD_nAChR"/>
    <property type="match status" value="1"/>
</dbReference>
<dbReference type="InterPro" id="IPR038050">
    <property type="entry name" value="Neuro_actylchol_rec"/>
</dbReference>
<evidence type="ECO:0000256" key="10">
    <source>
        <dbReference type="ARBA" id="ARBA00023180"/>
    </source>
</evidence>
<comment type="subcellular location">
    <subcellularLocation>
        <location evidence="13">Synaptic cell membrane</location>
        <topology evidence="13">Multi-pass membrane protein</topology>
    </subcellularLocation>
</comment>
<keyword evidence="11" id="KW-1071">Ligand-gated ion channel</keyword>
<evidence type="ECO:0000256" key="7">
    <source>
        <dbReference type="ARBA" id="ARBA00023136"/>
    </source>
</evidence>
<dbReference type="GO" id="GO:1902495">
    <property type="term" value="C:transmembrane transporter complex"/>
    <property type="evidence" value="ECO:0000318"/>
    <property type="project" value="GO_Central"/>
</dbReference>
<keyword evidence="9" id="KW-0675">Receptor</keyword>
<evidence type="ECO:0000256" key="6">
    <source>
        <dbReference type="ARBA" id="ARBA00023065"/>
    </source>
</evidence>
<keyword evidence="10" id="KW-0325">Glycoprotein</keyword>
<organism evidence="17 18">
    <name type="scientific">Nematostella vectensis</name>
    <name type="common">Starlet sea anemone</name>
    <dbReference type="NCBI Taxonomy" id="45351"/>
    <lineage>
        <taxon>Eukaryota</taxon>
        <taxon>Metazoa</taxon>
        <taxon>Cnidaria</taxon>
        <taxon>Anthozoa</taxon>
        <taxon>Hexacorallia</taxon>
        <taxon>Actiniaria</taxon>
        <taxon>Edwardsiidae</taxon>
        <taxon>Nematostella</taxon>
    </lineage>
</organism>
<dbReference type="GO" id="GO:1904315">
    <property type="term" value="F:transmitter-gated monoatomic ion channel activity involved in regulation of postsynaptic membrane potential"/>
    <property type="evidence" value="ECO:0000318"/>
    <property type="project" value="GO_Central"/>
</dbReference>